<reference evidence="2" key="1">
    <citation type="journal article" date="2024" name="Antonie Van Leeuwenhoek">
        <title>Bradyrhizobium ontarionense sp. nov., a novel bacterial symbiont isolated from Aeschynomene indica (Indian jointvetch), harbours photosynthesis, nitrogen fixation and nitrous oxide (N2O) reductase genes.</title>
        <authorList>
            <person name="Bromfield E.S.P."/>
            <person name="Cloutier S."/>
        </authorList>
    </citation>
    <scope>NUCLEOTIDE SEQUENCE</scope>
    <source>
        <strain evidence="2">A19</strain>
    </source>
</reference>
<dbReference type="EMBL" id="CP088156">
    <property type="protein sequence ID" value="UFZ02051.1"/>
    <property type="molecule type" value="Genomic_DNA"/>
</dbReference>
<dbReference type="RefSeq" id="WP_231317844.1">
    <property type="nucleotide sequence ID" value="NZ_CP088156.1"/>
</dbReference>
<organism evidence="2 3">
    <name type="scientific">Bradyrhizobium ontarionense</name>
    <dbReference type="NCBI Taxonomy" id="2898149"/>
    <lineage>
        <taxon>Bacteria</taxon>
        <taxon>Pseudomonadati</taxon>
        <taxon>Pseudomonadota</taxon>
        <taxon>Alphaproteobacteria</taxon>
        <taxon>Hyphomicrobiales</taxon>
        <taxon>Nitrobacteraceae</taxon>
        <taxon>Bradyrhizobium</taxon>
    </lineage>
</organism>
<proteinExistence type="predicted"/>
<evidence type="ECO:0000313" key="3">
    <source>
        <dbReference type="Proteomes" id="UP001431010"/>
    </source>
</evidence>
<evidence type="ECO:0000256" key="1">
    <source>
        <dbReference type="SAM" id="Phobius"/>
    </source>
</evidence>
<sequence length="79" mass="8251">MTTPDAPPPATPPEQRSGCLAAFLFVAGVILLLPGACAVVFGYLGLQEKSWPDALTAWVVAGLAIGAGGIWLIMTAWRR</sequence>
<keyword evidence="1" id="KW-0472">Membrane</keyword>
<feature type="transmembrane region" description="Helical" evidence="1">
    <location>
        <begin position="55"/>
        <end position="77"/>
    </location>
</feature>
<keyword evidence="3" id="KW-1185">Reference proteome</keyword>
<dbReference type="Proteomes" id="UP001431010">
    <property type="component" value="Chromosome"/>
</dbReference>
<keyword evidence="1" id="KW-1133">Transmembrane helix</keyword>
<name>A0ABY3R5F9_9BRAD</name>
<protein>
    <submittedName>
        <fullName evidence="2">Uncharacterized protein</fullName>
    </submittedName>
</protein>
<evidence type="ECO:0000313" key="2">
    <source>
        <dbReference type="EMBL" id="UFZ02051.1"/>
    </source>
</evidence>
<accession>A0ABY3R5F9</accession>
<keyword evidence="1" id="KW-0812">Transmembrane</keyword>
<gene>
    <name evidence="2" type="ORF">LQG66_22400</name>
</gene>
<feature type="transmembrane region" description="Helical" evidence="1">
    <location>
        <begin position="20"/>
        <end position="43"/>
    </location>
</feature>